<accession>A0A1H6ZTI5</accession>
<dbReference type="EMBL" id="FNYO01000164">
    <property type="protein sequence ID" value="SEJ54907.1"/>
    <property type="molecule type" value="Genomic_DNA"/>
</dbReference>
<dbReference type="STRING" id="170623.SAMN04244579_04767"/>
<sequence>MSLDLLAVLLGGVVALLPIYAQEVLQVGPEGLGALRSAMAIGECWSAST</sequence>
<name>A0A1H6ZTI5_9GAMM</name>
<reference evidence="1 2" key="1">
    <citation type="submission" date="2016-10" db="EMBL/GenBank/DDBJ databases">
        <authorList>
            <person name="de Groot N.N."/>
        </authorList>
    </citation>
    <scope>NUCLEOTIDE SEQUENCE [LARGE SCALE GENOMIC DNA]</scope>
    <source>
        <strain evidence="1 2">DSM 1041</strain>
    </source>
</reference>
<dbReference type="Proteomes" id="UP000199005">
    <property type="component" value="Unassembled WGS sequence"/>
</dbReference>
<evidence type="ECO:0000313" key="2">
    <source>
        <dbReference type="Proteomes" id="UP000199005"/>
    </source>
</evidence>
<protein>
    <submittedName>
        <fullName evidence="1">Uncharacterized protein</fullName>
    </submittedName>
</protein>
<proteinExistence type="predicted"/>
<organism evidence="1 2">
    <name type="scientific">Azotobacter beijerinckii</name>
    <dbReference type="NCBI Taxonomy" id="170623"/>
    <lineage>
        <taxon>Bacteria</taxon>
        <taxon>Pseudomonadati</taxon>
        <taxon>Pseudomonadota</taxon>
        <taxon>Gammaproteobacteria</taxon>
        <taxon>Pseudomonadales</taxon>
        <taxon>Pseudomonadaceae</taxon>
        <taxon>Azotobacter</taxon>
    </lineage>
</organism>
<gene>
    <name evidence="1" type="ORF">SAMN04244579_04767</name>
</gene>
<dbReference type="AlphaFoldDB" id="A0A1H6ZTI5"/>
<evidence type="ECO:0000313" key="1">
    <source>
        <dbReference type="EMBL" id="SEJ54907.1"/>
    </source>
</evidence>